<reference evidence="5" key="1">
    <citation type="submission" date="2009-09" db="EMBL/GenBank/DDBJ databases">
        <title>The complete genome of Nakamurella multipartita DSM 44233.</title>
        <authorList>
            <consortium name="US DOE Joint Genome Institute (JGI-PGF)"/>
            <person name="Lucas S."/>
            <person name="Copeland A."/>
            <person name="Lapidus A."/>
            <person name="Glavina del Rio T."/>
            <person name="Dalin E."/>
            <person name="Tice H."/>
            <person name="Bruce D."/>
            <person name="Goodwin L."/>
            <person name="Pitluck S."/>
            <person name="Kyrpides N."/>
            <person name="Mavromatis K."/>
            <person name="Ivanova N."/>
            <person name="Ovchinnikova G."/>
            <person name="Sims D."/>
            <person name="Meincke L."/>
            <person name="Brettin T."/>
            <person name="Detter J.C."/>
            <person name="Han C."/>
            <person name="Larimer F."/>
            <person name="Land M."/>
            <person name="Hauser L."/>
            <person name="Markowitz V."/>
            <person name="Cheng J.-F."/>
            <person name="Hugenholtz P."/>
            <person name="Woyke T."/>
            <person name="Wu D."/>
            <person name="Klenk H.-P."/>
            <person name="Eisen J.A."/>
        </authorList>
    </citation>
    <scope>NUCLEOTIDE SEQUENCE [LARGE SCALE GENOMIC DNA]</scope>
    <source>
        <strain evidence="5">ATCC 700099 / DSM 44233 / CIP 104796 / JCM 9543 / NBRC 105858 / Y-104</strain>
    </source>
</reference>
<name>C8XHK3_NAKMY</name>
<comment type="similarity">
    <text evidence="1">Belongs to the UPF0749 family.</text>
</comment>
<protein>
    <recommendedName>
        <fullName evidence="6">Membrane associated protein</fullName>
    </recommendedName>
</protein>
<dbReference type="OrthoDB" id="3218134at2"/>
<dbReference type="PANTHER" id="PTHR37313">
    <property type="entry name" value="UPF0749 PROTEIN RV1825"/>
    <property type="match status" value="1"/>
</dbReference>
<dbReference type="STRING" id="479431.Namu_4014"/>
<dbReference type="KEGG" id="nml:Namu_4014"/>
<evidence type="ECO:0008006" key="6">
    <source>
        <dbReference type="Google" id="ProtNLM"/>
    </source>
</evidence>
<feature type="region of interest" description="Disordered" evidence="3">
    <location>
        <begin position="278"/>
        <end position="299"/>
    </location>
</feature>
<feature type="compositionally biased region" description="Pro residues" evidence="3">
    <location>
        <begin position="1"/>
        <end position="20"/>
    </location>
</feature>
<gene>
    <name evidence="4" type="ordered locus">Namu_4014</name>
</gene>
<keyword evidence="5" id="KW-1185">Reference proteome</keyword>
<evidence type="ECO:0000313" key="4">
    <source>
        <dbReference type="EMBL" id="ACV80306.1"/>
    </source>
</evidence>
<keyword evidence="2" id="KW-0175">Coiled coil</keyword>
<dbReference type="PANTHER" id="PTHR37313:SF1">
    <property type="entry name" value="UPF0749 PROTEIN RV1823"/>
    <property type="match status" value="1"/>
</dbReference>
<dbReference type="GO" id="GO:0005886">
    <property type="term" value="C:plasma membrane"/>
    <property type="evidence" value="ECO:0007669"/>
    <property type="project" value="TreeGrafter"/>
</dbReference>
<dbReference type="InterPro" id="IPR010273">
    <property type="entry name" value="DUF881"/>
</dbReference>
<evidence type="ECO:0000256" key="1">
    <source>
        <dbReference type="ARBA" id="ARBA00009108"/>
    </source>
</evidence>
<accession>C8XHK3</accession>
<dbReference type="AlphaFoldDB" id="C8XHK3"/>
<dbReference type="Proteomes" id="UP000002218">
    <property type="component" value="Chromosome"/>
</dbReference>
<feature type="region of interest" description="Disordered" evidence="3">
    <location>
        <begin position="1"/>
        <end position="66"/>
    </location>
</feature>
<dbReference type="HOGENOM" id="CLU_040273_1_0_11"/>
<feature type="coiled-coil region" evidence="2">
    <location>
        <begin position="95"/>
        <end position="129"/>
    </location>
</feature>
<evidence type="ECO:0000256" key="2">
    <source>
        <dbReference type="SAM" id="Coils"/>
    </source>
</evidence>
<evidence type="ECO:0000313" key="5">
    <source>
        <dbReference type="Proteomes" id="UP000002218"/>
    </source>
</evidence>
<dbReference type="RefSeq" id="WP_015749131.1">
    <property type="nucleotide sequence ID" value="NC_013235.1"/>
</dbReference>
<organism evidence="4 5">
    <name type="scientific">Nakamurella multipartita (strain ATCC 700099 / DSM 44233 / CIP 104796 / JCM 9543 / NBRC 105858 / Y-104)</name>
    <name type="common">Microsphaera multipartita</name>
    <dbReference type="NCBI Taxonomy" id="479431"/>
    <lineage>
        <taxon>Bacteria</taxon>
        <taxon>Bacillati</taxon>
        <taxon>Actinomycetota</taxon>
        <taxon>Actinomycetes</taxon>
        <taxon>Nakamurellales</taxon>
        <taxon>Nakamurellaceae</taxon>
        <taxon>Nakamurella</taxon>
    </lineage>
</organism>
<reference evidence="4 5" key="2">
    <citation type="journal article" date="2010" name="Stand. Genomic Sci.">
        <title>Complete genome sequence of Nakamurella multipartita type strain (Y-104).</title>
        <authorList>
            <person name="Tice H."/>
            <person name="Mayilraj S."/>
            <person name="Sims D."/>
            <person name="Lapidus A."/>
            <person name="Nolan M."/>
            <person name="Lucas S."/>
            <person name="Glavina Del Rio T."/>
            <person name="Copeland A."/>
            <person name="Cheng J.F."/>
            <person name="Meincke L."/>
            <person name="Bruce D."/>
            <person name="Goodwin L."/>
            <person name="Pitluck S."/>
            <person name="Ivanova N."/>
            <person name="Mavromatis K."/>
            <person name="Ovchinnikova G."/>
            <person name="Pati A."/>
            <person name="Chen A."/>
            <person name="Palaniappan K."/>
            <person name="Land M."/>
            <person name="Hauser L."/>
            <person name="Chang Y.J."/>
            <person name="Jeffries C.D."/>
            <person name="Detter J.C."/>
            <person name="Brettin T."/>
            <person name="Rohde M."/>
            <person name="Goker M."/>
            <person name="Bristow J."/>
            <person name="Eisen J.A."/>
            <person name="Markowitz V."/>
            <person name="Hugenholtz P."/>
            <person name="Kyrpides N.C."/>
            <person name="Klenk H.P."/>
            <person name="Chen F."/>
        </authorList>
    </citation>
    <scope>NUCLEOTIDE SEQUENCE [LARGE SCALE GENOMIC DNA]</scope>
    <source>
        <strain evidence="5">ATCC 700099 / DSM 44233 / CIP 104796 / JCM 9543 / NBRC 105858 / Y-104</strain>
    </source>
</reference>
<dbReference type="FunCoup" id="C8XHK3">
    <property type="interactions" value="1"/>
</dbReference>
<proteinExistence type="inferred from homology"/>
<dbReference type="InParanoid" id="C8XHK3"/>
<evidence type="ECO:0000256" key="3">
    <source>
        <dbReference type="SAM" id="MobiDB-lite"/>
    </source>
</evidence>
<sequence>MSPPQSSPPASPPPASPPAGSPTRNPIAPLLESLNRDHLDPGYAEAAARKRAAAAGGPAPGPGRRPSRRLVLVVVGCVVAGGVLGVAASRTESNQTRAENTRMALREDIDRAQERQSAMESAATDLAEQLRASQAAAGAAGPVAEVTRLENQGQLTPVTGPGLRLVLNQPPAGQGQTNAVILDRDLQLLVNDLWAAGAEAISIGGVRLNTRSAIRQAGGAILVDNRPVFWPLTVEAIGNSSAMQVKFISSPSSGRFSSFAQLYGIEFDVSAQTDLRLPGGTAPEQRLAQPLSTPPTPTG</sequence>
<dbReference type="Pfam" id="PF05949">
    <property type="entry name" value="DUF881"/>
    <property type="match status" value="1"/>
</dbReference>
<dbReference type="Gene3D" id="3.30.70.1880">
    <property type="entry name" value="Protein of unknown function DUF881"/>
    <property type="match status" value="1"/>
</dbReference>
<dbReference type="EMBL" id="CP001737">
    <property type="protein sequence ID" value="ACV80306.1"/>
    <property type="molecule type" value="Genomic_DNA"/>
</dbReference>
<dbReference type="eggNOG" id="COG3879">
    <property type="taxonomic scope" value="Bacteria"/>
</dbReference>